<dbReference type="GO" id="GO:0032259">
    <property type="term" value="P:methylation"/>
    <property type="evidence" value="ECO:0007669"/>
    <property type="project" value="UniProtKB-KW"/>
</dbReference>
<dbReference type="Pfam" id="PF08241">
    <property type="entry name" value="Methyltransf_11"/>
    <property type="match status" value="1"/>
</dbReference>
<reference evidence="5" key="1">
    <citation type="submission" date="2021-04" db="EMBL/GenBank/DDBJ databases">
        <title>Isolation and polyphasic classification of algal microorganism.</title>
        <authorList>
            <person name="Wang S."/>
        </authorList>
    </citation>
    <scope>NUCLEOTIDE SEQUENCE</scope>
    <source>
        <strain evidence="5">720a</strain>
    </source>
</reference>
<dbReference type="CDD" id="cd02440">
    <property type="entry name" value="AdoMet_MTases"/>
    <property type="match status" value="1"/>
</dbReference>
<dbReference type="AlphaFoldDB" id="A0A941DR24"/>
<evidence type="ECO:0000256" key="2">
    <source>
        <dbReference type="ARBA" id="ARBA00022603"/>
    </source>
</evidence>
<dbReference type="RefSeq" id="WP_121604983.1">
    <property type="nucleotide sequence ID" value="NZ_JAGSOT010000006.1"/>
</dbReference>
<comment type="caution">
    <text evidence="5">The sequence shown here is derived from an EMBL/GenBank/DDBJ whole genome shotgun (WGS) entry which is preliminary data.</text>
</comment>
<dbReference type="InterPro" id="IPR029063">
    <property type="entry name" value="SAM-dependent_MTases_sf"/>
</dbReference>
<dbReference type="InterPro" id="IPR051052">
    <property type="entry name" value="Diverse_substrate_MTase"/>
</dbReference>
<evidence type="ECO:0000256" key="3">
    <source>
        <dbReference type="ARBA" id="ARBA00022679"/>
    </source>
</evidence>
<dbReference type="Gene3D" id="3.40.50.150">
    <property type="entry name" value="Vaccinia Virus protein VP39"/>
    <property type="match status" value="1"/>
</dbReference>
<keyword evidence="2 5" id="KW-0489">Methyltransferase</keyword>
<name>A0A941DR24_9BACI</name>
<dbReference type="PANTHER" id="PTHR44942:SF4">
    <property type="entry name" value="METHYLTRANSFERASE TYPE 11 DOMAIN-CONTAINING PROTEIN"/>
    <property type="match status" value="1"/>
</dbReference>
<evidence type="ECO:0000313" key="6">
    <source>
        <dbReference type="Proteomes" id="UP000675284"/>
    </source>
</evidence>
<dbReference type="PANTHER" id="PTHR44942">
    <property type="entry name" value="METHYLTRANSF_11 DOMAIN-CONTAINING PROTEIN"/>
    <property type="match status" value="1"/>
</dbReference>
<dbReference type="SUPFAM" id="SSF53335">
    <property type="entry name" value="S-adenosyl-L-methionine-dependent methyltransferases"/>
    <property type="match status" value="1"/>
</dbReference>
<proteinExistence type="inferred from homology"/>
<keyword evidence="6" id="KW-1185">Reference proteome</keyword>
<accession>A0A941DR24</accession>
<protein>
    <submittedName>
        <fullName evidence="5">Class I SAM-dependent methyltransferase</fullName>
    </submittedName>
</protein>
<feature type="domain" description="Methyltransferase type 11" evidence="4">
    <location>
        <begin position="40"/>
        <end position="134"/>
    </location>
</feature>
<organism evidence="5 6">
    <name type="scientific">Virgibacillus salarius</name>
    <dbReference type="NCBI Taxonomy" id="447199"/>
    <lineage>
        <taxon>Bacteria</taxon>
        <taxon>Bacillati</taxon>
        <taxon>Bacillota</taxon>
        <taxon>Bacilli</taxon>
        <taxon>Bacillales</taxon>
        <taxon>Bacillaceae</taxon>
        <taxon>Virgibacillus</taxon>
    </lineage>
</organism>
<dbReference type="GO" id="GO:0008757">
    <property type="term" value="F:S-adenosylmethionine-dependent methyltransferase activity"/>
    <property type="evidence" value="ECO:0007669"/>
    <property type="project" value="InterPro"/>
</dbReference>
<evidence type="ECO:0000313" key="5">
    <source>
        <dbReference type="EMBL" id="MBR7795065.1"/>
    </source>
</evidence>
<dbReference type="Proteomes" id="UP000675284">
    <property type="component" value="Unassembled WGS sequence"/>
</dbReference>
<evidence type="ECO:0000259" key="4">
    <source>
        <dbReference type="Pfam" id="PF08241"/>
    </source>
</evidence>
<gene>
    <name evidence="5" type="ORF">KCX74_03300</name>
</gene>
<keyword evidence="3" id="KW-0808">Transferase</keyword>
<comment type="similarity">
    <text evidence="1">Belongs to the methyltransferase superfamily.</text>
</comment>
<evidence type="ECO:0000256" key="1">
    <source>
        <dbReference type="ARBA" id="ARBA00008361"/>
    </source>
</evidence>
<dbReference type="InterPro" id="IPR013216">
    <property type="entry name" value="Methyltransf_11"/>
</dbReference>
<dbReference type="EMBL" id="JAGSOT010000006">
    <property type="protein sequence ID" value="MBR7795065.1"/>
    <property type="molecule type" value="Genomic_DNA"/>
</dbReference>
<sequence>MNFHELEHKEMYATREADSSWINIVTTLMNQPASRIRAADIGCGGGIYAKALAEMGIPTVIGIDFSDVMLTAAKQNCQNYSQLSFKKGNAYSTGLQESSVDLVLQRALIHHLKDLPACFREAYRILQKDGVYLIQDRTISDCLRDGDTKHIRGWLYSLFPRLINYEEKRRFSSDVIINSLKDAGFKDIEELQLKETRKIYPSKELLFTDIRRRNGKSILYQLSDQEIEKFISYLNTTLKTAGEITEVDYWTIWKAVK</sequence>